<organism evidence="2">
    <name type="scientific">hydrothermal vent metagenome</name>
    <dbReference type="NCBI Taxonomy" id="652676"/>
    <lineage>
        <taxon>unclassified sequences</taxon>
        <taxon>metagenomes</taxon>
        <taxon>ecological metagenomes</taxon>
    </lineage>
</organism>
<name>A0A3B0YMA8_9ZZZZ</name>
<dbReference type="Pfam" id="PF14354">
    <property type="entry name" value="Lar_restr_allev"/>
    <property type="match status" value="1"/>
</dbReference>
<reference evidence="2" key="1">
    <citation type="submission" date="2018-06" db="EMBL/GenBank/DDBJ databases">
        <authorList>
            <person name="Zhirakovskaya E."/>
        </authorList>
    </citation>
    <scope>NUCLEOTIDE SEQUENCE</scope>
</reference>
<evidence type="ECO:0000313" key="2">
    <source>
        <dbReference type="EMBL" id="VAW80471.1"/>
    </source>
</evidence>
<accession>A0A3B0YMA8</accession>
<dbReference type="EMBL" id="UOFL01000198">
    <property type="protein sequence ID" value="VAW80471.1"/>
    <property type="molecule type" value="Genomic_DNA"/>
</dbReference>
<dbReference type="Pfam" id="PF04448">
    <property type="entry name" value="DUF551"/>
    <property type="match status" value="1"/>
</dbReference>
<gene>
    <name evidence="2" type="ORF">MNBD_GAMMA12-3939</name>
</gene>
<sequence>MSKLFECPSCGEKVKPCPFCGGTDLHIIENYVGCENADCTGNVDFGDHTEILNSNAAIHFAIKAWNRRDDGWISVKDKIPDEGELVLAYHVHHGIHSCIHTGGGRMLITYNQELVTHWKPLLALPETN</sequence>
<dbReference type="InterPro" id="IPR007539">
    <property type="entry name" value="DUF551"/>
</dbReference>
<proteinExistence type="predicted"/>
<dbReference type="AlphaFoldDB" id="A0A3B0YMA8"/>
<evidence type="ECO:0000259" key="1">
    <source>
        <dbReference type="Pfam" id="PF04448"/>
    </source>
</evidence>
<protein>
    <recommendedName>
        <fullName evidence="1">DUF551 domain-containing protein</fullName>
    </recommendedName>
</protein>
<feature type="domain" description="DUF551" evidence="1">
    <location>
        <begin position="71"/>
        <end position="125"/>
    </location>
</feature>